<dbReference type="EMBL" id="CAJEWN010000133">
    <property type="protein sequence ID" value="CAD2167917.1"/>
    <property type="molecule type" value="Genomic_DNA"/>
</dbReference>
<proteinExistence type="predicted"/>
<dbReference type="Pfam" id="PF10184">
    <property type="entry name" value="DUF2358"/>
    <property type="match status" value="1"/>
</dbReference>
<evidence type="ECO:0000313" key="2">
    <source>
        <dbReference type="Proteomes" id="UP000580250"/>
    </source>
</evidence>
<accession>A0A6V7UZ88</accession>
<sequence length="217" mass="25694">MKSLFFVNIFNPCCSRSFIQSTIYLNKLIIRFYSQQDKPLMYQLEHVQKRLEFTTPLMFKMRMDYTFLRKDVFLDDQIMGVTRSGLNEIMHHFGTIAVAGNLLRANIDAQALNIVPILEDGTVRLRWRLVYHNWIDYFSFKSDKENEKWYDGYSIFYVDGDGLVYKFTLQKIMPDDESSLQKFKGTKEFVKKVVTQNVANYNEKQQIVNLKQSSIKN</sequence>
<reference evidence="1 2" key="1">
    <citation type="submission" date="2020-08" db="EMBL/GenBank/DDBJ databases">
        <authorList>
            <person name="Koutsovoulos G."/>
            <person name="Danchin GJ E."/>
        </authorList>
    </citation>
    <scope>NUCLEOTIDE SEQUENCE [LARGE SCALE GENOMIC DNA]</scope>
</reference>
<evidence type="ECO:0000313" key="1">
    <source>
        <dbReference type="EMBL" id="CAD2167917.1"/>
    </source>
</evidence>
<protein>
    <submittedName>
        <fullName evidence="1">Uncharacterized protein</fullName>
    </submittedName>
</protein>
<name>A0A6V7UZ88_MELEN</name>
<gene>
    <name evidence="1" type="ORF">MENT_LOCUS19233</name>
</gene>
<comment type="caution">
    <text evidence="1">The sequence shown here is derived from an EMBL/GenBank/DDBJ whole genome shotgun (WGS) entry which is preliminary data.</text>
</comment>
<dbReference type="PANTHER" id="PTHR31094">
    <property type="entry name" value="RIKEN CDNA 2310061I04 GENE"/>
    <property type="match status" value="1"/>
</dbReference>
<dbReference type="InterPro" id="IPR018790">
    <property type="entry name" value="DUF2358"/>
</dbReference>
<dbReference type="OrthoDB" id="44820at2759"/>
<dbReference type="PANTHER" id="PTHR31094:SF2">
    <property type="entry name" value="RIKEN CDNA 2310061I04 GENE"/>
    <property type="match status" value="1"/>
</dbReference>
<dbReference type="AlphaFoldDB" id="A0A6V7UZ88"/>
<organism evidence="1 2">
    <name type="scientific">Meloidogyne enterolobii</name>
    <name type="common">Root-knot nematode worm</name>
    <name type="synonym">Meloidogyne mayaguensis</name>
    <dbReference type="NCBI Taxonomy" id="390850"/>
    <lineage>
        <taxon>Eukaryota</taxon>
        <taxon>Metazoa</taxon>
        <taxon>Ecdysozoa</taxon>
        <taxon>Nematoda</taxon>
        <taxon>Chromadorea</taxon>
        <taxon>Rhabditida</taxon>
        <taxon>Tylenchina</taxon>
        <taxon>Tylenchomorpha</taxon>
        <taxon>Tylenchoidea</taxon>
        <taxon>Meloidogynidae</taxon>
        <taxon>Meloidogyninae</taxon>
        <taxon>Meloidogyne</taxon>
    </lineage>
</organism>
<dbReference type="Proteomes" id="UP000580250">
    <property type="component" value="Unassembled WGS sequence"/>
</dbReference>